<comment type="caution">
    <text evidence="1">The sequence shown here is derived from an EMBL/GenBank/DDBJ whole genome shotgun (WGS) entry which is preliminary data.</text>
</comment>
<gene>
    <name evidence="1" type="ORF">CF651_26580</name>
</gene>
<accession>A0A229UIQ9</accession>
<dbReference type="Proteomes" id="UP000215509">
    <property type="component" value="Unassembled WGS sequence"/>
</dbReference>
<evidence type="ECO:0000313" key="2">
    <source>
        <dbReference type="Proteomes" id="UP000215509"/>
    </source>
</evidence>
<evidence type="ECO:0000313" key="1">
    <source>
        <dbReference type="EMBL" id="OXM83296.1"/>
    </source>
</evidence>
<sequence>MVGTTPNTRPAADALCKGLDVGITEFIRFVPDDEVSPEDIQHIEKRSQFVKKTTEQVYKYRDKE</sequence>
<dbReference type="AlphaFoldDB" id="A0A229UIQ9"/>
<proteinExistence type="predicted"/>
<keyword evidence="2" id="KW-1185">Reference proteome</keyword>
<organism evidence="1 2">
    <name type="scientific">Paenibacillus rigui</name>
    <dbReference type="NCBI Taxonomy" id="554312"/>
    <lineage>
        <taxon>Bacteria</taxon>
        <taxon>Bacillati</taxon>
        <taxon>Bacillota</taxon>
        <taxon>Bacilli</taxon>
        <taxon>Bacillales</taxon>
        <taxon>Paenibacillaceae</taxon>
        <taxon>Paenibacillus</taxon>
    </lineage>
</organism>
<name>A0A229UIQ9_9BACL</name>
<reference evidence="1 2" key="1">
    <citation type="submission" date="2017-07" db="EMBL/GenBank/DDBJ databases">
        <title>Genome sequencing and assembly of Paenibacillus rigui.</title>
        <authorList>
            <person name="Mayilraj S."/>
        </authorList>
    </citation>
    <scope>NUCLEOTIDE SEQUENCE [LARGE SCALE GENOMIC DNA]</scope>
    <source>
        <strain evidence="1 2">JCM 16352</strain>
    </source>
</reference>
<dbReference type="EMBL" id="NMQW01000049">
    <property type="protein sequence ID" value="OXM83296.1"/>
    <property type="molecule type" value="Genomic_DNA"/>
</dbReference>
<protein>
    <submittedName>
        <fullName evidence="1">Uncharacterized protein</fullName>
    </submittedName>
</protein>